<gene>
    <name evidence="1" type="ORF">HPLM_LOCUS6586</name>
</gene>
<evidence type="ECO:0000313" key="2">
    <source>
        <dbReference type="Proteomes" id="UP000268014"/>
    </source>
</evidence>
<reference evidence="3" key="1">
    <citation type="submission" date="2017-02" db="UniProtKB">
        <authorList>
            <consortium name="WormBaseParasite"/>
        </authorList>
    </citation>
    <scope>IDENTIFICATION</scope>
</reference>
<evidence type="ECO:0000313" key="3">
    <source>
        <dbReference type="WBParaSite" id="HPLM_0000659401-mRNA-1"/>
    </source>
</evidence>
<protein>
    <submittedName>
        <fullName evidence="1 3">Uncharacterized protein</fullName>
    </submittedName>
</protein>
<name>A0A0N4W8P3_HAEPC</name>
<reference evidence="1 2" key="2">
    <citation type="submission" date="2018-11" db="EMBL/GenBank/DDBJ databases">
        <authorList>
            <consortium name="Pathogen Informatics"/>
        </authorList>
    </citation>
    <scope>NUCLEOTIDE SEQUENCE [LARGE SCALE GENOMIC DNA]</scope>
    <source>
        <strain evidence="1 2">MHpl1</strain>
    </source>
</reference>
<evidence type="ECO:0000313" key="1">
    <source>
        <dbReference type="EMBL" id="VDO29444.1"/>
    </source>
</evidence>
<dbReference type="Proteomes" id="UP000268014">
    <property type="component" value="Unassembled WGS sequence"/>
</dbReference>
<keyword evidence="2" id="KW-1185">Reference proteome</keyword>
<sequence>MFYLKEEKQVVMERRSVPHDAAYARLNERGNGKNDNEGYERPGRCTCRTEKRNADATKPSPIWLLLE</sequence>
<accession>A0A0N4W8P3</accession>
<organism evidence="3">
    <name type="scientific">Haemonchus placei</name>
    <name type="common">Barber's pole worm</name>
    <dbReference type="NCBI Taxonomy" id="6290"/>
    <lineage>
        <taxon>Eukaryota</taxon>
        <taxon>Metazoa</taxon>
        <taxon>Ecdysozoa</taxon>
        <taxon>Nematoda</taxon>
        <taxon>Chromadorea</taxon>
        <taxon>Rhabditida</taxon>
        <taxon>Rhabditina</taxon>
        <taxon>Rhabditomorpha</taxon>
        <taxon>Strongyloidea</taxon>
        <taxon>Trichostrongylidae</taxon>
        <taxon>Haemonchus</taxon>
    </lineage>
</organism>
<proteinExistence type="predicted"/>
<dbReference type="AlphaFoldDB" id="A0A0N4W8P3"/>
<dbReference type="WBParaSite" id="HPLM_0000659401-mRNA-1">
    <property type="protein sequence ID" value="HPLM_0000659401-mRNA-1"/>
    <property type="gene ID" value="HPLM_0000659401"/>
</dbReference>
<dbReference type="EMBL" id="UZAF01016515">
    <property type="protein sequence ID" value="VDO29444.1"/>
    <property type="molecule type" value="Genomic_DNA"/>
</dbReference>